<reference evidence="3 4" key="1">
    <citation type="journal article" date="2016" name="Nat. Commun.">
        <title>Thousands of microbial genomes shed light on interconnected biogeochemical processes in an aquifer system.</title>
        <authorList>
            <person name="Anantharaman K."/>
            <person name="Brown C.T."/>
            <person name="Hug L.A."/>
            <person name="Sharon I."/>
            <person name="Castelle C.J."/>
            <person name="Probst A.J."/>
            <person name="Thomas B.C."/>
            <person name="Singh A."/>
            <person name="Wilkins M.J."/>
            <person name="Karaoz U."/>
            <person name="Brodie E.L."/>
            <person name="Williams K.H."/>
            <person name="Hubbard S.S."/>
            <person name="Banfield J.F."/>
        </authorList>
    </citation>
    <scope>NUCLEOTIDE SEQUENCE [LARGE SCALE GENOMIC DNA]</scope>
</reference>
<protein>
    <submittedName>
        <fullName evidence="3">Uncharacterized protein</fullName>
    </submittedName>
</protein>
<dbReference type="EMBL" id="MHFR01000045">
    <property type="protein sequence ID" value="OGW96920.1"/>
    <property type="molecule type" value="Genomic_DNA"/>
</dbReference>
<feature type="region of interest" description="Disordered" evidence="1">
    <location>
        <begin position="193"/>
        <end position="224"/>
    </location>
</feature>
<feature type="transmembrane region" description="Helical" evidence="2">
    <location>
        <begin position="18"/>
        <end position="41"/>
    </location>
</feature>
<dbReference type="InterPro" id="IPR014717">
    <property type="entry name" value="Transl_elong_EF1B/ribsomal_bS6"/>
</dbReference>
<evidence type="ECO:0000256" key="1">
    <source>
        <dbReference type="SAM" id="MobiDB-lite"/>
    </source>
</evidence>
<comment type="caution">
    <text evidence="3">The sequence shown here is derived from an EMBL/GenBank/DDBJ whole genome shotgun (WGS) entry which is preliminary data.</text>
</comment>
<dbReference type="Proteomes" id="UP000178187">
    <property type="component" value="Unassembled WGS sequence"/>
</dbReference>
<feature type="compositionally biased region" description="Basic and acidic residues" evidence="1">
    <location>
        <begin position="212"/>
        <end position="224"/>
    </location>
</feature>
<keyword evidence="2" id="KW-0472">Membrane</keyword>
<proteinExistence type="predicted"/>
<feature type="compositionally biased region" description="Polar residues" evidence="1">
    <location>
        <begin position="197"/>
        <end position="211"/>
    </location>
</feature>
<accession>A0A1G1KVK7</accession>
<evidence type="ECO:0000256" key="2">
    <source>
        <dbReference type="SAM" id="Phobius"/>
    </source>
</evidence>
<gene>
    <name evidence="3" type="ORF">A3G33_02865</name>
</gene>
<keyword evidence="2" id="KW-0812">Transmembrane</keyword>
<organism evidence="3 4">
    <name type="scientific">Candidatus Danuiimicrobium aquiferis</name>
    <dbReference type="NCBI Taxonomy" id="1801832"/>
    <lineage>
        <taxon>Bacteria</taxon>
        <taxon>Pseudomonadati</taxon>
        <taxon>Candidatus Omnitrophota</taxon>
        <taxon>Candidatus Danuiimicrobium</taxon>
    </lineage>
</organism>
<name>A0A1G1KVK7_9BACT</name>
<dbReference type="Gene3D" id="3.30.70.60">
    <property type="match status" value="1"/>
</dbReference>
<evidence type="ECO:0000313" key="4">
    <source>
        <dbReference type="Proteomes" id="UP000178187"/>
    </source>
</evidence>
<evidence type="ECO:0000313" key="3">
    <source>
        <dbReference type="EMBL" id="OGW96920.1"/>
    </source>
</evidence>
<keyword evidence="2" id="KW-1133">Transmembrane helix</keyword>
<sequence>MFDQAIAYYQKSPKLTKILFLVASAVVSFAIIYFLVLGPIFSQLNTMSAEIKAKSQTIKQNLRMLSMKNSIMRDNDKVANYLSEGNLSKEEIIAGHLHEVENLANMHQVTINKIESGNIAENPLCKKYEISVDCEGVLSDILAFMNDLEDSEYLFQITNYRLNPKTKQGTVIKAFLGVSRIVVSAEGVKELQKESAENAQNSATIKTNQTSEKIEKKAENVQQK</sequence>
<dbReference type="AlphaFoldDB" id="A0A1G1KVK7"/>